<organism evidence="1 2">
    <name type="scientific">Actinokineospora terrae</name>
    <dbReference type="NCBI Taxonomy" id="155974"/>
    <lineage>
        <taxon>Bacteria</taxon>
        <taxon>Bacillati</taxon>
        <taxon>Actinomycetota</taxon>
        <taxon>Actinomycetes</taxon>
        <taxon>Pseudonocardiales</taxon>
        <taxon>Pseudonocardiaceae</taxon>
        <taxon>Actinokineospora</taxon>
    </lineage>
</organism>
<dbReference type="EMBL" id="FOGI01000013">
    <property type="protein sequence ID" value="SES42985.1"/>
    <property type="molecule type" value="Genomic_DNA"/>
</dbReference>
<reference evidence="2" key="1">
    <citation type="submission" date="2016-10" db="EMBL/GenBank/DDBJ databases">
        <authorList>
            <person name="Varghese N."/>
            <person name="Submissions S."/>
        </authorList>
    </citation>
    <scope>NUCLEOTIDE SEQUENCE [LARGE SCALE GENOMIC DNA]</scope>
    <source>
        <strain evidence="2">DSM 44260</strain>
    </source>
</reference>
<dbReference type="AlphaFoldDB" id="A0A1H9XA24"/>
<proteinExistence type="predicted"/>
<protein>
    <submittedName>
        <fullName evidence="1">Uncharacterized protein</fullName>
    </submittedName>
</protein>
<dbReference type="Proteomes" id="UP000199051">
    <property type="component" value="Unassembled WGS sequence"/>
</dbReference>
<name>A0A1H9XA24_9PSEU</name>
<gene>
    <name evidence="1" type="ORF">SAMN04487818_113213</name>
</gene>
<accession>A0A1H9XA24</accession>
<keyword evidence="2" id="KW-1185">Reference proteome</keyword>
<sequence>MIEVSLIAGLGLLGATIPAAAAITLVYRLLSCWLVIPPGLATWLTLNNKPAP</sequence>
<evidence type="ECO:0000313" key="1">
    <source>
        <dbReference type="EMBL" id="SES42985.1"/>
    </source>
</evidence>
<evidence type="ECO:0000313" key="2">
    <source>
        <dbReference type="Proteomes" id="UP000199051"/>
    </source>
</evidence>